<keyword evidence="2 6" id="KW-0812">Transmembrane</keyword>
<feature type="transmembrane region" description="Helical" evidence="6">
    <location>
        <begin position="264"/>
        <end position="285"/>
    </location>
</feature>
<comment type="subcellular location">
    <subcellularLocation>
        <location evidence="1">Cell membrane</location>
        <topology evidence="1">Multi-pass membrane protein</topology>
    </subcellularLocation>
</comment>
<dbReference type="InterPro" id="IPR036259">
    <property type="entry name" value="MFS_trans_sf"/>
</dbReference>
<evidence type="ECO:0000313" key="9">
    <source>
        <dbReference type="Proteomes" id="UP001156389"/>
    </source>
</evidence>
<evidence type="ECO:0000256" key="1">
    <source>
        <dbReference type="ARBA" id="ARBA00004651"/>
    </source>
</evidence>
<dbReference type="PROSITE" id="PS50850">
    <property type="entry name" value="MFS"/>
    <property type="match status" value="1"/>
</dbReference>
<dbReference type="PANTHER" id="PTHR42718:SF49">
    <property type="entry name" value="EXPORT PROTEIN"/>
    <property type="match status" value="1"/>
</dbReference>
<evidence type="ECO:0000256" key="3">
    <source>
        <dbReference type="ARBA" id="ARBA00022989"/>
    </source>
</evidence>
<feature type="transmembrane region" description="Helical" evidence="6">
    <location>
        <begin position="401"/>
        <end position="422"/>
    </location>
</feature>
<feature type="transmembrane region" description="Helical" evidence="6">
    <location>
        <begin position="300"/>
        <end position="321"/>
    </location>
</feature>
<gene>
    <name evidence="8" type="ORF">LHJ74_24665</name>
</gene>
<feature type="transmembrane region" description="Helical" evidence="6">
    <location>
        <begin position="222"/>
        <end position="243"/>
    </location>
</feature>
<feature type="transmembrane region" description="Helical" evidence="6">
    <location>
        <begin position="359"/>
        <end position="380"/>
    </location>
</feature>
<name>A0ABT2K0S2_9ACTN</name>
<feature type="domain" description="Major facilitator superfamily (MFS) profile" evidence="7">
    <location>
        <begin position="1"/>
        <end position="458"/>
    </location>
</feature>
<feature type="transmembrane region" description="Helical" evidence="6">
    <location>
        <begin position="151"/>
        <end position="175"/>
    </location>
</feature>
<feature type="transmembrane region" description="Helical" evidence="6">
    <location>
        <begin position="196"/>
        <end position="216"/>
    </location>
</feature>
<dbReference type="PRINTS" id="PR01036">
    <property type="entry name" value="TCRTETB"/>
</dbReference>
<keyword evidence="4 6" id="KW-0472">Membrane</keyword>
<sequence length="462" mass="45612">MTVLLSSLMFPLTITGASVALPGITGDLGAGLAASQWVVNSYNAAFAGFLVITGALADVHGRRRVFAGGVALFFVGGMTSAFAGDVLLLNTARGVSGAGAAAATTAGASILAATFEGAARGRAFGLLGTVLGVGTAFGPMVSGFLVDALSWRAVFAVPAAVAGLVLLLTPGLPVLPGKRGGGQGQGQAQKRRGHGIDWSGAVLFALPLVLLIFILGEGPVLGFTHPGIVLAVAAIATLGALFVRVERRVSEPMFDLGLVANPRFLSYAVAAGSLMGILVPLLVYLPSYLIDVVGLGAGRAGVWLLMLTMPVVLLPTLGAALAKRLPSVVLVAGSVAVSGVGALLLAVTLGPDSGPGELLASLVLIGTGAGLTMGVLDGLAISSVRAEQAGTAAGLFNTARLATETIALAAVGALLAACSGGELKGAEFTEGMRAAGLALSGFAAVAAAGVIALARKARHANG</sequence>
<dbReference type="PANTHER" id="PTHR42718">
    <property type="entry name" value="MAJOR FACILITATOR SUPERFAMILY MULTIDRUG TRANSPORTER MFSC"/>
    <property type="match status" value="1"/>
</dbReference>
<feature type="transmembrane region" description="Helical" evidence="6">
    <location>
        <begin position="328"/>
        <end position="347"/>
    </location>
</feature>
<dbReference type="Proteomes" id="UP001156389">
    <property type="component" value="Unassembled WGS sequence"/>
</dbReference>
<dbReference type="InterPro" id="IPR020846">
    <property type="entry name" value="MFS_dom"/>
</dbReference>
<comment type="caution">
    <text evidence="8">The sequence shown here is derived from an EMBL/GenBank/DDBJ whole genome shotgun (WGS) entry which is preliminary data.</text>
</comment>
<dbReference type="SUPFAM" id="SSF103473">
    <property type="entry name" value="MFS general substrate transporter"/>
    <property type="match status" value="1"/>
</dbReference>
<evidence type="ECO:0000256" key="4">
    <source>
        <dbReference type="ARBA" id="ARBA00023136"/>
    </source>
</evidence>
<organism evidence="8 9">
    <name type="scientific">Streptomyces gossypii</name>
    <dbReference type="NCBI Taxonomy" id="2883101"/>
    <lineage>
        <taxon>Bacteria</taxon>
        <taxon>Bacillati</taxon>
        <taxon>Actinomycetota</taxon>
        <taxon>Actinomycetes</taxon>
        <taxon>Kitasatosporales</taxon>
        <taxon>Streptomycetaceae</taxon>
        <taxon>Streptomyces</taxon>
    </lineage>
</organism>
<accession>A0ABT2K0S2</accession>
<dbReference type="EMBL" id="JAJAGO010000012">
    <property type="protein sequence ID" value="MCT2593064.1"/>
    <property type="molecule type" value="Genomic_DNA"/>
</dbReference>
<feature type="transmembrane region" description="Helical" evidence="6">
    <location>
        <begin position="95"/>
        <end position="115"/>
    </location>
</feature>
<dbReference type="InterPro" id="IPR011701">
    <property type="entry name" value="MFS"/>
</dbReference>
<feature type="transmembrane region" description="Helical" evidence="6">
    <location>
        <begin position="124"/>
        <end position="145"/>
    </location>
</feature>
<evidence type="ECO:0000259" key="7">
    <source>
        <dbReference type="PROSITE" id="PS50850"/>
    </source>
</evidence>
<feature type="transmembrane region" description="Helical" evidence="6">
    <location>
        <begin position="38"/>
        <end position="57"/>
    </location>
</feature>
<dbReference type="Gene3D" id="1.20.1250.20">
    <property type="entry name" value="MFS general substrate transporter like domains"/>
    <property type="match status" value="1"/>
</dbReference>
<evidence type="ECO:0000256" key="5">
    <source>
        <dbReference type="ARBA" id="ARBA00023251"/>
    </source>
</evidence>
<dbReference type="RefSeq" id="WP_260220411.1">
    <property type="nucleotide sequence ID" value="NZ_JAJAGO010000012.1"/>
</dbReference>
<keyword evidence="3 6" id="KW-1133">Transmembrane helix</keyword>
<reference evidence="8 9" key="1">
    <citation type="submission" date="2021-10" db="EMBL/GenBank/DDBJ databases">
        <title>Streptomyces gossypii sp. nov., isolated from soil collected from cotton field.</title>
        <authorList>
            <person name="Ge X."/>
            <person name="Chen X."/>
            <person name="Liu W."/>
        </authorList>
    </citation>
    <scope>NUCLEOTIDE SEQUENCE [LARGE SCALE GENOMIC DNA]</scope>
    <source>
        <strain evidence="8 9">N2-109</strain>
    </source>
</reference>
<protein>
    <submittedName>
        <fullName evidence="8">MFS transporter</fullName>
    </submittedName>
</protein>
<keyword evidence="5" id="KW-0046">Antibiotic resistance</keyword>
<proteinExistence type="predicted"/>
<dbReference type="Pfam" id="PF07690">
    <property type="entry name" value="MFS_1"/>
    <property type="match status" value="1"/>
</dbReference>
<evidence type="ECO:0000313" key="8">
    <source>
        <dbReference type="EMBL" id="MCT2593064.1"/>
    </source>
</evidence>
<evidence type="ECO:0000256" key="6">
    <source>
        <dbReference type="SAM" id="Phobius"/>
    </source>
</evidence>
<keyword evidence="9" id="KW-1185">Reference proteome</keyword>
<dbReference type="CDD" id="cd17321">
    <property type="entry name" value="MFS_MMR_MDR_like"/>
    <property type="match status" value="1"/>
</dbReference>
<dbReference type="Gene3D" id="1.20.1720.10">
    <property type="entry name" value="Multidrug resistance protein D"/>
    <property type="match status" value="1"/>
</dbReference>
<evidence type="ECO:0000256" key="2">
    <source>
        <dbReference type="ARBA" id="ARBA00022692"/>
    </source>
</evidence>
<feature type="transmembrane region" description="Helical" evidence="6">
    <location>
        <begin position="64"/>
        <end position="83"/>
    </location>
</feature>
<feature type="transmembrane region" description="Helical" evidence="6">
    <location>
        <begin position="434"/>
        <end position="454"/>
    </location>
</feature>